<evidence type="ECO:0000313" key="3">
    <source>
        <dbReference type="Proteomes" id="UP000306147"/>
    </source>
</evidence>
<feature type="region of interest" description="Disordered" evidence="1">
    <location>
        <begin position="49"/>
        <end position="84"/>
    </location>
</feature>
<comment type="caution">
    <text evidence="2">The sequence shown here is derived from an EMBL/GenBank/DDBJ whole genome shotgun (WGS) entry which is preliminary data.</text>
</comment>
<dbReference type="Proteomes" id="UP000306147">
    <property type="component" value="Unassembled WGS sequence"/>
</dbReference>
<dbReference type="AlphaFoldDB" id="A0A4S1XM56"/>
<feature type="compositionally biased region" description="Basic and acidic residues" evidence="1">
    <location>
        <begin position="62"/>
        <end position="78"/>
    </location>
</feature>
<proteinExistence type="predicted"/>
<reference evidence="2 3" key="1">
    <citation type="submission" date="2019-04" db="EMBL/GenBank/DDBJ databases">
        <title>Sphingomonas psychrotolerans sp. nov., isolated from soil in the Tianshan Mountains, Xinjiang, China.</title>
        <authorList>
            <person name="Luo Y."/>
            <person name="Sheng H."/>
        </authorList>
    </citation>
    <scope>NUCLEOTIDE SEQUENCE [LARGE SCALE GENOMIC DNA]</scope>
    <source>
        <strain evidence="2 3">ZFGT-11</strain>
    </source>
</reference>
<sequence length="84" mass="8965">MPPSSILCRAQEALQRARAAASTLDSVRIQAEAAAAAWAKEAVAAEHRERRKLRAAATNDAQRAHAGQEERGFSENPDRGLASA</sequence>
<protein>
    <submittedName>
        <fullName evidence="2">Uncharacterized protein</fullName>
    </submittedName>
</protein>
<gene>
    <name evidence="2" type="ORF">E5A73_03470</name>
</gene>
<organism evidence="2 3">
    <name type="scientific">Sphingomonas gei</name>
    <dbReference type="NCBI Taxonomy" id="1395960"/>
    <lineage>
        <taxon>Bacteria</taxon>
        <taxon>Pseudomonadati</taxon>
        <taxon>Pseudomonadota</taxon>
        <taxon>Alphaproteobacteria</taxon>
        <taxon>Sphingomonadales</taxon>
        <taxon>Sphingomonadaceae</taxon>
        <taxon>Sphingomonas</taxon>
    </lineage>
</organism>
<dbReference type="OrthoDB" id="7584430at2"/>
<name>A0A4S1XM56_9SPHN</name>
<dbReference type="EMBL" id="SRXT01000001">
    <property type="protein sequence ID" value="TGX56346.1"/>
    <property type="molecule type" value="Genomic_DNA"/>
</dbReference>
<accession>A0A4S1XM56</accession>
<evidence type="ECO:0000256" key="1">
    <source>
        <dbReference type="SAM" id="MobiDB-lite"/>
    </source>
</evidence>
<evidence type="ECO:0000313" key="2">
    <source>
        <dbReference type="EMBL" id="TGX56346.1"/>
    </source>
</evidence>
<keyword evidence="3" id="KW-1185">Reference proteome</keyword>